<dbReference type="InterPro" id="IPR038867">
    <property type="entry name" value="WAC"/>
</dbReference>
<dbReference type="Proteomes" id="UP000694402">
    <property type="component" value="Unassembled WGS sequence"/>
</dbReference>
<evidence type="ECO:0000256" key="1">
    <source>
        <dbReference type="ARBA" id="ARBA00004123"/>
    </source>
</evidence>
<organism evidence="6 7">
    <name type="scientific">Oncorhynchus tshawytscha</name>
    <name type="common">Chinook salmon</name>
    <name type="synonym">Salmo tshawytscha</name>
    <dbReference type="NCBI Taxonomy" id="74940"/>
    <lineage>
        <taxon>Eukaryota</taxon>
        <taxon>Metazoa</taxon>
        <taxon>Chordata</taxon>
        <taxon>Craniata</taxon>
        <taxon>Vertebrata</taxon>
        <taxon>Euteleostomi</taxon>
        <taxon>Actinopterygii</taxon>
        <taxon>Neopterygii</taxon>
        <taxon>Teleostei</taxon>
        <taxon>Protacanthopterygii</taxon>
        <taxon>Salmoniformes</taxon>
        <taxon>Salmonidae</taxon>
        <taxon>Salmoninae</taxon>
        <taxon>Oncorhynchus</taxon>
    </lineage>
</organism>
<evidence type="ECO:0000313" key="7">
    <source>
        <dbReference type="Proteomes" id="UP000694402"/>
    </source>
</evidence>
<dbReference type="GO" id="GO:0005634">
    <property type="term" value="C:nucleus"/>
    <property type="evidence" value="ECO:0007669"/>
    <property type="project" value="UniProtKB-SubCell"/>
</dbReference>
<feature type="region of interest" description="Disordered" evidence="4">
    <location>
        <begin position="151"/>
        <end position="179"/>
    </location>
</feature>
<dbReference type="Ensembl" id="ENSOTST00005095543.2">
    <property type="protein sequence ID" value="ENSOTSP00005088021.2"/>
    <property type="gene ID" value="ENSOTSG00005041443.2"/>
</dbReference>
<feature type="compositionally biased region" description="Low complexity" evidence="4">
    <location>
        <begin position="214"/>
        <end position="257"/>
    </location>
</feature>
<dbReference type="AlphaFoldDB" id="A0A8C8J9I8"/>
<dbReference type="GO" id="GO:0000993">
    <property type="term" value="F:RNA polymerase II complex binding"/>
    <property type="evidence" value="ECO:0007669"/>
    <property type="project" value="TreeGrafter"/>
</dbReference>
<dbReference type="PROSITE" id="PS01159">
    <property type="entry name" value="WW_DOMAIN_1"/>
    <property type="match status" value="1"/>
</dbReference>
<dbReference type="GO" id="GO:0006325">
    <property type="term" value="P:chromatin organization"/>
    <property type="evidence" value="ECO:0007669"/>
    <property type="project" value="UniProtKB-KW"/>
</dbReference>
<accession>A0A8C8J9I8</accession>
<dbReference type="PANTHER" id="PTHR15911">
    <property type="entry name" value="WW DOMAIN-CONTAINING ADAPTER PROTEIN WITH COILED-COIL"/>
    <property type="match status" value="1"/>
</dbReference>
<dbReference type="SUPFAM" id="SSF51045">
    <property type="entry name" value="WW domain"/>
    <property type="match status" value="1"/>
</dbReference>
<dbReference type="GO" id="GO:0003682">
    <property type="term" value="F:chromatin binding"/>
    <property type="evidence" value="ECO:0007669"/>
    <property type="project" value="TreeGrafter"/>
</dbReference>
<feature type="region of interest" description="Disordered" evidence="4">
    <location>
        <begin position="1"/>
        <end position="126"/>
    </location>
</feature>
<keyword evidence="3" id="KW-0539">Nucleus</keyword>
<sequence length="539" mass="59026">MVMHTRKQPRLSDGCTDRRDSQPYQTHKSQPKSQSTTLHRHDKMRDGLSDPTPPYKMLRHSDESPVNKHSDGHSKTKTFHTLRGQDGGTSYSPQENSHNHSSNSHSNQSKASDTPHEPADDWSEHISSSGKKYYYNCRTEVSQWEKPKDWLEREQRQKDPSKRESNTFPKDRDYRRESVDTATTNLTTVCVMAITSSMNNMEMSTAKSTSGDKSSSNTAPSQSSSSTNPGLNQASGSNPTPSSSSSMVPVSPSVQSQASGLLQDPALLRQLLPALQATLQMSNGSMDMAKINEVLAAAVTQASLQSMLHKLLTAGPSAFNITALLSQAAQHSNQAALQASQSPISLTSDASSPRSYVSPRNGTPQTNLLTQKPLLSMPPATSQPKVTPVKPGPVSQQASAEKRPEDPRTLQQRSSQGSPPPGPNSNSTGSHSVPNAASGLTSAPGSFTPSLASHFDENLVRHIQNWPAEHIEKQAARLREDAHNMGSLYMSEICTELKNLRSLVRVCEIQATLREQRILFLRQQSKELDKLKNQNSYMV</sequence>
<evidence type="ECO:0000313" key="6">
    <source>
        <dbReference type="Ensembl" id="ENSOTSP00005088021.2"/>
    </source>
</evidence>
<protein>
    <recommendedName>
        <fullName evidence="5">WW domain-containing protein</fullName>
    </recommendedName>
</protein>
<dbReference type="GeneTree" id="ENSGT00440000037780"/>
<feature type="compositionally biased region" description="Basic and acidic residues" evidence="4">
    <location>
        <begin position="113"/>
        <end position="124"/>
    </location>
</feature>
<dbReference type="GO" id="GO:0010506">
    <property type="term" value="P:regulation of autophagy"/>
    <property type="evidence" value="ECO:0007669"/>
    <property type="project" value="TreeGrafter"/>
</dbReference>
<keyword evidence="2" id="KW-0156">Chromatin regulator</keyword>
<feature type="compositionally biased region" description="Basic and acidic residues" evidence="4">
    <location>
        <begin position="59"/>
        <end position="74"/>
    </location>
</feature>
<name>A0A8C8J9I8_ONCTS</name>
<dbReference type="CDD" id="cd00201">
    <property type="entry name" value="WW"/>
    <property type="match status" value="1"/>
</dbReference>
<dbReference type="PANTHER" id="PTHR15911:SF6">
    <property type="entry name" value="WW DOMAIN-CONTAINING ADAPTER PROTEIN WITH COILED-COIL"/>
    <property type="match status" value="1"/>
</dbReference>
<dbReference type="InterPro" id="IPR036020">
    <property type="entry name" value="WW_dom_sf"/>
</dbReference>
<feature type="domain" description="WW" evidence="5">
    <location>
        <begin position="122"/>
        <end position="149"/>
    </location>
</feature>
<feature type="compositionally biased region" description="Polar residues" evidence="4">
    <location>
        <begin position="433"/>
        <end position="449"/>
    </location>
</feature>
<dbReference type="SMART" id="SM00456">
    <property type="entry name" value="WW"/>
    <property type="match status" value="1"/>
</dbReference>
<dbReference type="GO" id="GO:1904263">
    <property type="term" value="P:positive regulation of TORC1 signaling"/>
    <property type="evidence" value="ECO:0007669"/>
    <property type="project" value="TreeGrafter"/>
</dbReference>
<evidence type="ECO:0000259" key="5">
    <source>
        <dbReference type="PROSITE" id="PS50020"/>
    </source>
</evidence>
<dbReference type="PROSITE" id="PS50020">
    <property type="entry name" value="WW_DOMAIN_2"/>
    <property type="match status" value="1"/>
</dbReference>
<feature type="compositionally biased region" description="Polar residues" evidence="4">
    <location>
        <begin position="340"/>
        <end position="370"/>
    </location>
</feature>
<evidence type="ECO:0000256" key="4">
    <source>
        <dbReference type="SAM" id="MobiDB-lite"/>
    </source>
</evidence>
<keyword evidence="7" id="KW-1185">Reference proteome</keyword>
<feature type="region of interest" description="Disordered" evidence="4">
    <location>
        <begin position="203"/>
        <end position="257"/>
    </location>
</feature>
<reference evidence="6" key="1">
    <citation type="submission" date="2025-08" db="UniProtKB">
        <authorList>
            <consortium name="Ensembl"/>
        </authorList>
    </citation>
    <scope>IDENTIFICATION</scope>
</reference>
<dbReference type="Pfam" id="PF00397">
    <property type="entry name" value="WW"/>
    <property type="match status" value="1"/>
</dbReference>
<feature type="region of interest" description="Disordered" evidence="4">
    <location>
        <begin position="340"/>
        <end position="449"/>
    </location>
</feature>
<dbReference type="InterPro" id="IPR001202">
    <property type="entry name" value="WW_dom"/>
</dbReference>
<reference evidence="6" key="2">
    <citation type="submission" date="2025-09" db="UniProtKB">
        <authorList>
            <consortium name="Ensembl"/>
        </authorList>
    </citation>
    <scope>IDENTIFICATION</scope>
</reference>
<evidence type="ECO:0000256" key="3">
    <source>
        <dbReference type="ARBA" id="ARBA00023242"/>
    </source>
</evidence>
<feature type="compositionally biased region" description="Polar residues" evidence="4">
    <location>
        <begin position="22"/>
        <end position="37"/>
    </location>
</feature>
<evidence type="ECO:0000256" key="2">
    <source>
        <dbReference type="ARBA" id="ARBA00022853"/>
    </source>
</evidence>
<comment type="subcellular location">
    <subcellularLocation>
        <location evidence="1">Nucleus</location>
    </subcellularLocation>
</comment>
<proteinExistence type="predicted"/>
<dbReference type="Gene3D" id="2.20.70.10">
    <property type="match status" value="1"/>
</dbReference>
<gene>
    <name evidence="6" type="primary">WAC</name>
</gene>
<feature type="compositionally biased region" description="Polar residues" evidence="4">
    <location>
        <begin position="203"/>
        <end position="213"/>
    </location>
</feature>